<dbReference type="InterPro" id="IPR038416">
    <property type="entry name" value="Ribosom_S30AE_C_sf"/>
</dbReference>
<comment type="function">
    <text evidence="3">Required for dimerization of active 70S ribosomes into 100S ribosomes in stationary phase; 100S ribosomes are translationally inactive and sometimes present during exponential growth.</text>
</comment>
<evidence type="ECO:0000313" key="6">
    <source>
        <dbReference type="EMBL" id="GFM97482.1"/>
    </source>
</evidence>
<comment type="subcellular location">
    <subcellularLocation>
        <location evidence="3">Cytoplasm</location>
    </subcellularLocation>
</comment>
<feature type="region of interest" description="Disordered" evidence="4">
    <location>
        <begin position="133"/>
        <end position="152"/>
    </location>
</feature>
<comment type="similarity">
    <text evidence="3">Belongs to the HPF/YfiA ribosome-associated protein family. Long HPF subfamily.</text>
</comment>
<dbReference type="PANTHER" id="PTHR33231:SF1">
    <property type="entry name" value="30S RIBOSOMAL PROTEIN"/>
    <property type="match status" value="1"/>
</dbReference>
<dbReference type="FunFam" id="3.30.160.100:FF:000004">
    <property type="entry name" value="Ribosome hibernation promoting factor"/>
    <property type="match status" value="1"/>
</dbReference>
<dbReference type="InterPro" id="IPR036567">
    <property type="entry name" value="RHF-like"/>
</dbReference>
<dbReference type="SUPFAM" id="SSF69754">
    <property type="entry name" value="Ribosome binding protein Y (YfiA homologue)"/>
    <property type="match status" value="1"/>
</dbReference>
<evidence type="ECO:0000256" key="2">
    <source>
        <dbReference type="ARBA" id="ARBA00022845"/>
    </source>
</evidence>
<evidence type="ECO:0000256" key="3">
    <source>
        <dbReference type="HAMAP-Rule" id="MF_00839"/>
    </source>
</evidence>
<dbReference type="InterPro" id="IPR034694">
    <property type="entry name" value="HPF_long/plastid"/>
</dbReference>
<dbReference type="PANTHER" id="PTHR33231">
    <property type="entry name" value="30S RIBOSOMAL PROTEIN"/>
    <property type="match status" value="1"/>
</dbReference>
<evidence type="ECO:0000256" key="1">
    <source>
        <dbReference type="ARBA" id="ARBA00022490"/>
    </source>
</evidence>
<keyword evidence="7" id="KW-1185">Reference proteome</keyword>
<protein>
    <recommendedName>
        <fullName evidence="3">Ribosome hibernation promoting factor</fullName>
        <shortName evidence="3">HPF</shortName>
    </recommendedName>
</protein>
<dbReference type="GO" id="GO:0045900">
    <property type="term" value="P:negative regulation of translational elongation"/>
    <property type="evidence" value="ECO:0007669"/>
    <property type="project" value="TreeGrafter"/>
</dbReference>
<dbReference type="InterPro" id="IPR050574">
    <property type="entry name" value="HPF/YfiA_ribosome-assoc"/>
</dbReference>
<comment type="subunit">
    <text evidence="3">Interacts with 100S ribosomes.</text>
</comment>
<gene>
    <name evidence="3" type="primary">hpf</name>
    <name evidence="6" type="ORF">Sfulv_22930</name>
</gene>
<sequence>MDIVVKGRKTEVPERFRKHVAEKLKLDKIQNFDGKVISLDVEVSKEPNPRQADRSDRVEITLRSRGPVIRAEAAAGDPYAALDLATGKLEARLRKQHDKRYSRRGAGRLSAAEVGEIVPDAASFNGNGELVADETSTGEVPTTKIGPLEVQGDGPLVMREKTHVAAPMSLDQALYEMELVGHDFYLFVDSETKEPNVVYRRHAYDYGVIRLVTDPLAADEAGGAGARSAADATRSWCPWSVCAPPGAPACGPGTPASASRHESMAAQANEGSVSCGWRTACGRQAAAFRGRNDGEHLRTRARREGRRRCHRYGCRSGRGRRQLPQGAHPGPGRR</sequence>
<dbReference type="Gene3D" id="3.30.505.50">
    <property type="entry name" value="Sigma 54 modulation/S30EA ribosomal protein, C-terminal domain"/>
    <property type="match status" value="1"/>
</dbReference>
<comment type="caution">
    <text evidence="6">The sequence shown here is derived from an EMBL/GenBank/DDBJ whole genome shotgun (WGS) entry which is preliminary data.</text>
</comment>
<dbReference type="Gene3D" id="3.30.160.100">
    <property type="entry name" value="Ribosome hibernation promotion factor-like"/>
    <property type="match status" value="1"/>
</dbReference>
<dbReference type="CDD" id="cd00552">
    <property type="entry name" value="RaiA"/>
    <property type="match status" value="1"/>
</dbReference>
<dbReference type="FunFam" id="3.30.505.50:FF:000002">
    <property type="entry name" value="Ribosome hibernation promoting factor"/>
    <property type="match status" value="1"/>
</dbReference>
<keyword evidence="2 3" id="KW-0810">Translation regulation</keyword>
<dbReference type="GO" id="GO:0043024">
    <property type="term" value="F:ribosomal small subunit binding"/>
    <property type="evidence" value="ECO:0007669"/>
    <property type="project" value="TreeGrafter"/>
</dbReference>
<keyword evidence="1 3" id="KW-0963">Cytoplasm</keyword>
<evidence type="ECO:0000313" key="7">
    <source>
        <dbReference type="Proteomes" id="UP000498980"/>
    </source>
</evidence>
<reference evidence="6 7" key="1">
    <citation type="submission" date="2020-05" db="EMBL/GenBank/DDBJ databases">
        <title>Whole genome shotgun sequence of Streptomyces fulvorobeus NBRC 15897.</title>
        <authorList>
            <person name="Komaki H."/>
            <person name="Tamura T."/>
        </authorList>
    </citation>
    <scope>NUCLEOTIDE SEQUENCE [LARGE SCALE GENOMIC DNA]</scope>
    <source>
        <strain evidence="6 7">NBRC 15897</strain>
    </source>
</reference>
<name>A0A7J0C4N9_9ACTN</name>
<evidence type="ECO:0000259" key="5">
    <source>
        <dbReference type="Pfam" id="PF16321"/>
    </source>
</evidence>
<dbReference type="InterPro" id="IPR003489">
    <property type="entry name" value="RHF/RaiA"/>
</dbReference>
<dbReference type="InterPro" id="IPR032528">
    <property type="entry name" value="Ribosom_S30AE_C"/>
</dbReference>
<feature type="compositionally biased region" description="Basic residues" evidence="4">
    <location>
        <begin position="299"/>
        <end position="321"/>
    </location>
</feature>
<feature type="domain" description="Sigma 54 modulation/S30EA ribosomal protein C-terminal" evidence="5">
    <location>
        <begin position="155"/>
        <end position="208"/>
    </location>
</feature>
<dbReference type="EMBL" id="BLWC01000001">
    <property type="protein sequence ID" value="GFM97482.1"/>
    <property type="molecule type" value="Genomic_DNA"/>
</dbReference>
<dbReference type="GO" id="GO:0022627">
    <property type="term" value="C:cytosolic small ribosomal subunit"/>
    <property type="evidence" value="ECO:0007669"/>
    <property type="project" value="TreeGrafter"/>
</dbReference>
<proteinExistence type="inferred from homology"/>
<dbReference type="Proteomes" id="UP000498980">
    <property type="component" value="Unassembled WGS sequence"/>
</dbReference>
<dbReference type="NCBIfam" id="TIGR00741">
    <property type="entry name" value="yfiA"/>
    <property type="match status" value="1"/>
</dbReference>
<dbReference type="Pfam" id="PF16321">
    <property type="entry name" value="Ribosom_S30AE_C"/>
    <property type="match status" value="1"/>
</dbReference>
<feature type="region of interest" description="Disordered" evidence="4">
    <location>
        <begin position="292"/>
        <end position="334"/>
    </location>
</feature>
<accession>A0A7J0C4N9</accession>
<evidence type="ECO:0000256" key="4">
    <source>
        <dbReference type="SAM" id="MobiDB-lite"/>
    </source>
</evidence>
<dbReference type="HAMAP" id="MF_00839">
    <property type="entry name" value="HPF"/>
    <property type="match status" value="1"/>
</dbReference>
<organism evidence="6 7">
    <name type="scientific">Streptomyces fulvorobeus</name>
    <dbReference type="NCBI Taxonomy" id="284028"/>
    <lineage>
        <taxon>Bacteria</taxon>
        <taxon>Bacillati</taxon>
        <taxon>Actinomycetota</taxon>
        <taxon>Actinomycetes</taxon>
        <taxon>Kitasatosporales</taxon>
        <taxon>Streptomycetaceae</taxon>
        <taxon>Streptomyces</taxon>
    </lineage>
</organism>
<dbReference type="AlphaFoldDB" id="A0A7J0C4N9"/>
<dbReference type="Pfam" id="PF02482">
    <property type="entry name" value="Ribosomal_S30AE"/>
    <property type="match status" value="1"/>
</dbReference>